<keyword evidence="3" id="KW-0028">Amino-acid biosynthesis</keyword>
<evidence type="ECO:0000256" key="3">
    <source>
        <dbReference type="ARBA" id="ARBA00023141"/>
    </source>
</evidence>
<protein>
    <submittedName>
        <fullName evidence="5">Shikimate dehydrogenase</fullName>
    </submittedName>
</protein>
<evidence type="ECO:0000313" key="5">
    <source>
        <dbReference type="EMBL" id="SEL42467.1"/>
    </source>
</evidence>
<evidence type="ECO:0000256" key="2">
    <source>
        <dbReference type="ARBA" id="ARBA00023002"/>
    </source>
</evidence>
<name>A0A1H7Q585_9SPHI</name>
<organism evidence="5 6">
    <name type="scientific">Parapedobacter koreensis</name>
    <dbReference type="NCBI Taxonomy" id="332977"/>
    <lineage>
        <taxon>Bacteria</taxon>
        <taxon>Pseudomonadati</taxon>
        <taxon>Bacteroidota</taxon>
        <taxon>Sphingobacteriia</taxon>
        <taxon>Sphingobacteriales</taxon>
        <taxon>Sphingobacteriaceae</taxon>
        <taxon>Parapedobacter</taxon>
    </lineage>
</organism>
<evidence type="ECO:0000313" key="6">
    <source>
        <dbReference type="Proteomes" id="UP000198916"/>
    </source>
</evidence>
<dbReference type="SUPFAM" id="SSF51735">
    <property type="entry name" value="NAD(P)-binding Rossmann-fold domains"/>
    <property type="match status" value="1"/>
</dbReference>
<accession>A0A1H7Q585</accession>
<keyword evidence="2" id="KW-0560">Oxidoreductase</keyword>
<dbReference type="RefSeq" id="WP_090606243.1">
    <property type="nucleotide sequence ID" value="NZ_FNZR01000005.1"/>
</dbReference>
<sequence length="249" mass="27333">MKKFGLIGFPLSHSFSKKYYDAKIAREQLTGVGYELYAIPSIEAFPLLLANEPLLMGVNVTIPYKIAVMDYVDRLSAEAEAIAAVNCIRIERPDGGKPRLTGYNTDVYGFMESLRPLLQSGHKRALVLGNGGAAKAVVYALNQLGIGFSLVSRSPLSGQYTYAQLNADIIAAHPLIINTTPLGTYPATADCPEIPYAHIGPQHLLYDLIYNPSETEFLKRGKAQGAATKNGLEMLELQAERNWEIWNIT</sequence>
<dbReference type="Pfam" id="PF08501">
    <property type="entry name" value="Shikimate_dh_N"/>
    <property type="match status" value="1"/>
</dbReference>
<dbReference type="GO" id="GO:0009073">
    <property type="term" value="P:aromatic amino acid family biosynthetic process"/>
    <property type="evidence" value="ECO:0007669"/>
    <property type="project" value="UniProtKB-KW"/>
</dbReference>
<dbReference type="CDD" id="cd01065">
    <property type="entry name" value="NAD_bind_Shikimate_DH"/>
    <property type="match status" value="1"/>
</dbReference>
<dbReference type="GO" id="GO:0050661">
    <property type="term" value="F:NADP binding"/>
    <property type="evidence" value="ECO:0007669"/>
    <property type="project" value="TreeGrafter"/>
</dbReference>
<dbReference type="PANTHER" id="PTHR21089">
    <property type="entry name" value="SHIKIMATE DEHYDROGENASE"/>
    <property type="match status" value="1"/>
</dbReference>
<dbReference type="STRING" id="332977.SAMN05421740_105155"/>
<dbReference type="GO" id="GO:0004764">
    <property type="term" value="F:shikimate 3-dehydrogenase (NADP+) activity"/>
    <property type="evidence" value="ECO:0007669"/>
    <property type="project" value="InterPro"/>
</dbReference>
<dbReference type="EMBL" id="FNZR01000005">
    <property type="protein sequence ID" value="SEL42467.1"/>
    <property type="molecule type" value="Genomic_DNA"/>
</dbReference>
<evidence type="ECO:0000256" key="1">
    <source>
        <dbReference type="ARBA" id="ARBA00004871"/>
    </source>
</evidence>
<dbReference type="InterPro" id="IPR046346">
    <property type="entry name" value="Aminoacid_DH-like_N_sf"/>
</dbReference>
<keyword evidence="6" id="KW-1185">Reference proteome</keyword>
<dbReference type="Gene3D" id="3.40.50.10860">
    <property type="entry name" value="Leucine Dehydrogenase, chain A, domain 1"/>
    <property type="match status" value="1"/>
</dbReference>
<dbReference type="GO" id="GO:0005829">
    <property type="term" value="C:cytosol"/>
    <property type="evidence" value="ECO:0007669"/>
    <property type="project" value="TreeGrafter"/>
</dbReference>
<dbReference type="SUPFAM" id="SSF53223">
    <property type="entry name" value="Aminoacid dehydrogenase-like, N-terminal domain"/>
    <property type="match status" value="1"/>
</dbReference>
<dbReference type="Gene3D" id="3.40.50.720">
    <property type="entry name" value="NAD(P)-binding Rossmann-like Domain"/>
    <property type="match status" value="1"/>
</dbReference>
<feature type="domain" description="Shikimate dehydrogenase substrate binding N-terminal" evidence="4">
    <location>
        <begin position="6"/>
        <end position="88"/>
    </location>
</feature>
<dbReference type="PANTHER" id="PTHR21089:SF1">
    <property type="entry name" value="BIFUNCTIONAL 3-DEHYDROQUINATE DEHYDRATASE_SHIKIMATE DEHYDROGENASE, CHLOROPLASTIC"/>
    <property type="match status" value="1"/>
</dbReference>
<dbReference type="AlphaFoldDB" id="A0A1H7Q585"/>
<dbReference type="InterPro" id="IPR022893">
    <property type="entry name" value="Shikimate_DH_fam"/>
</dbReference>
<proteinExistence type="predicted"/>
<dbReference type="InterPro" id="IPR036291">
    <property type="entry name" value="NAD(P)-bd_dom_sf"/>
</dbReference>
<dbReference type="GO" id="GO:0009423">
    <property type="term" value="P:chorismate biosynthetic process"/>
    <property type="evidence" value="ECO:0007669"/>
    <property type="project" value="TreeGrafter"/>
</dbReference>
<evidence type="ECO:0000259" key="4">
    <source>
        <dbReference type="Pfam" id="PF08501"/>
    </source>
</evidence>
<reference evidence="6" key="1">
    <citation type="submission" date="2016-10" db="EMBL/GenBank/DDBJ databases">
        <authorList>
            <person name="Varghese N."/>
            <person name="Submissions S."/>
        </authorList>
    </citation>
    <scope>NUCLEOTIDE SEQUENCE [LARGE SCALE GENOMIC DNA]</scope>
    <source>
        <strain evidence="6">Jip14</strain>
    </source>
</reference>
<dbReference type="InterPro" id="IPR013708">
    <property type="entry name" value="Shikimate_DH-bd_N"/>
</dbReference>
<keyword evidence="3" id="KW-0057">Aromatic amino acid biosynthesis</keyword>
<comment type="pathway">
    <text evidence="1">Metabolic intermediate biosynthesis; chorismate biosynthesis; chorismate from D-erythrose 4-phosphate and phosphoenolpyruvate: step 4/7.</text>
</comment>
<dbReference type="OrthoDB" id="9792692at2"/>
<gene>
    <name evidence="5" type="ORF">SAMN05421740_105155</name>
</gene>
<dbReference type="GO" id="GO:0019632">
    <property type="term" value="P:shikimate metabolic process"/>
    <property type="evidence" value="ECO:0007669"/>
    <property type="project" value="TreeGrafter"/>
</dbReference>
<dbReference type="Proteomes" id="UP000198916">
    <property type="component" value="Unassembled WGS sequence"/>
</dbReference>